<dbReference type="PROSITE" id="PS01053">
    <property type="entry name" value="ARGINASE_1"/>
    <property type="match status" value="1"/>
</dbReference>
<feature type="binding site" evidence="4">
    <location>
        <position position="212"/>
    </location>
    <ligand>
        <name>Mn(2+)</name>
        <dbReference type="ChEBI" id="CHEBI:29035"/>
        <label>1</label>
    </ligand>
</feature>
<dbReference type="InterPro" id="IPR020855">
    <property type="entry name" value="Ureohydrolase_Mn_BS"/>
</dbReference>
<evidence type="ECO:0000256" key="2">
    <source>
        <dbReference type="ARBA" id="ARBA00022723"/>
    </source>
</evidence>
<keyword evidence="2 4" id="KW-0479">Metal-binding</keyword>
<sequence length="285" mass="31342">MLKTNIQTFIGCEADYRDATHVLYGVPFDGTTSYRPGTRFGPSAVRAESFGLETYSPYQDKDLTDYAVFDSGDLELPFGNPVRVLEAIEARATTILDDGKFPFMVGGEHLVTLGAVRAAFKKHPDLHMIHFDAHTDLRDDYLGEKLSHATVLRRCHDLLGDQKIYHFGIRSGDRPEFKWADEGHTTLQKFNFDGLAQALQAIGNKPVYFTIDLDVLDPSEFPGTGTPEAGGVTFTALIDALIAVSKQANVVACDVNELAPIYDPSGRSTALAGKVIREFLIALQK</sequence>
<feature type="binding site" evidence="4">
    <location>
        <position position="132"/>
    </location>
    <ligand>
        <name>Mn(2+)</name>
        <dbReference type="ChEBI" id="CHEBI:29035"/>
        <label>1</label>
    </ligand>
</feature>
<dbReference type="PANTHER" id="PTHR11358">
    <property type="entry name" value="ARGINASE/AGMATINASE"/>
    <property type="match status" value="1"/>
</dbReference>
<dbReference type="PIRSF" id="PIRSF036979">
    <property type="entry name" value="Arginase"/>
    <property type="match status" value="1"/>
</dbReference>
<accession>A0A433RX84</accession>
<protein>
    <submittedName>
        <fullName evidence="6">Agmatinase</fullName>
    </submittedName>
</protein>
<dbReference type="Gene3D" id="3.40.800.10">
    <property type="entry name" value="Ureohydrolase domain"/>
    <property type="match status" value="1"/>
</dbReference>
<dbReference type="PROSITE" id="PS51409">
    <property type="entry name" value="ARGINASE_2"/>
    <property type="match status" value="1"/>
</dbReference>
<feature type="binding site" evidence="4">
    <location>
        <position position="109"/>
    </location>
    <ligand>
        <name>Mn(2+)</name>
        <dbReference type="ChEBI" id="CHEBI:29035"/>
        <label>1</label>
    </ligand>
</feature>
<dbReference type="AlphaFoldDB" id="A0A433RX84"/>
<dbReference type="EMBL" id="JTFC01000009">
    <property type="protein sequence ID" value="RUS57891.1"/>
    <property type="molecule type" value="Genomic_DNA"/>
</dbReference>
<feature type="binding site" evidence="4">
    <location>
        <position position="136"/>
    </location>
    <ligand>
        <name>Mn(2+)</name>
        <dbReference type="ChEBI" id="CHEBI:29035"/>
        <label>1</label>
    </ligand>
</feature>
<keyword evidence="3 5" id="KW-0378">Hydrolase</keyword>
<evidence type="ECO:0000256" key="3">
    <source>
        <dbReference type="ARBA" id="ARBA00022801"/>
    </source>
</evidence>
<dbReference type="InterPro" id="IPR005925">
    <property type="entry name" value="Agmatinase-rel"/>
</dbReference>
<reference evidence="6 7" key="1">
    <citation type="submission" date="2014-11" db="EMBL/GenBank/DDBJ databases">
        <title>Genome sequence and analysis of novel Kurthia sp.</title>
        <authorList>
            <person name="Lawson J.N."/>
            <person name="Gonzalez J.E."/>
            <person name="Rinauldi L."/>
            <person name="Xuan Z."/>
            <person name="Firman A."/>
            <person name="Shaddox L."/>
            <person name="Trudeau A."/>
            <person name="Shah S."/>
            <person name="Reiman D."/>
        </authorList>
    </citation>
    <scope>NUCLEOTIDE SEQUENCE [LARGE SCALE GENOMIC DNA]</scope>
    <source>
        <strain evidence="6 7">3B1D</strain>
    </source>
</reference>
<comment type="caution">
    <text evidence="6">The sequence shown here is derived from an EMBL/GenBank/DDBJ whole genome shotgun (WGS) entry which is preliminary data.</text>
</comment>
<dbReference type="InterPro" id="IPR023696">
    <property type="entry name" value="Ureohydrolase_dom_sf"/>
</dbReference>
<evidence type="ECO:0000313" key="7">
    <source>
        <dbReference type="Proteomes" id="UP000288623"/>
    </source>
</evidence>
<organism evidence="6 7">
    <name type="scientific">Candidatus Kurthia intestinigallinarum</name>
    <dbReference type="NCBI Taxonomy" id="1562256"/>
    <lineage>
        <taxon>Bacteria</taxon>
        <taxon>Bacillati</taxon>
        <taxon>Bacillota</taxon>
        <taxon>Bacilli</taxon>
        <taxon>Bacillales</taxon>
        <taxon>Caryophanaceae</taxon>
        <taxon>Kurthia</taxon>
    </lineage>
</organism>
<dbReference type="PANTHER" id="PTHR11358:SF26">
    <property type="entry name" value="GUANIDINO ACID HYDROLASE, MITOCHONDRIAL"/>
    <property type="match status" value="1"/>
</dbReference>
<keyword evidence="7" id="KW-1185">Reference proteome</keyword>
<evidence type="ECO:0000256" key="1">
    <source>
        <dbReference type="ARBA" id="ARBA00009227"/>
    </source>
</evidence>
<evidence type="ECO:0000256" key="5">
    <source>
        <dbReference type="RuleBase" id="RU003684"/>
    </source>
</evidence>
<dbReference type="RefSeq" id="WP_126989471.1">
    <property type="nucleotide sequence ID" value="NZ_JTFC01000009.1"/>
</dbReference>
<gene>
    <name evidence="6" type="ORF">QI30_02975</name>
</gene>
<dbReference type="Proteomes" id="UP000288623">
    <property type="component" value="Unassembled WGS sequence"/>
</dbReference>
<keyword evidence="4" id="KW-0464">Manganese</keyword>
<dbReference type="GO" id="GO:0008783">
    <property type="term" value="F:agmatinase activity"/>
    <property type="evidence" value="ECO:0007669"/>
    <property type="project" value="TreeGrafter"/>
</dbReference>
<dbReference type="OrthoDB" id="9788689at2"/>
<dbReference type="InterPro" id="IPR006035">
    <property type="entry name" value="Ureohydrolase"/>
</dbReference>
<feature type="binding site" evidence="4">
    <location>
        <position position="214"/>
    </location>
    <ligand>
        <name>Mn(2+)</name>
        <dbReference type="ChEBI" id="CHEBI:29035"/>
        <label>1</label>
    </ligand>
</feature>
<dbReference type="CDD" id="cd11593">
    <property type="entry name" value="Agmatinase-like_2"/>
    <property type="match status" value="1"/>
</dbReference>
<comment type="similarity">
    <text evidence="1">Belongs to the arginase family. Agmatinase subfamily.</text>
</comment>
<feature type="binding site" evidence="4">
    <location>
        <position position="134"/>
    </location>
    <ligand>
        <name>Mn(2+)</name>
        <dbReference type="ChEBI" id="CHEBI:29035"/>
        <label>1</label>
    </ligand>
</feature>
<proteinExistence type="inferred from homology"/>
<evidence type="ECO:0000313" key="6">
    <source>
        <dbReference type="EMBL" id="RUS57891.1"/>
    </source>
</evidence>
<dbReference type="Pfam" id="PF00491">
    <property type="entry name" value="Arginase"/>
    <property type="match status" value="1"/>
</dbReference>
<dbReference type="GO" id="GO:0033389">
    <property type="term" value="P:putrescine biosynthetic process from arginine, via agmatine"/>
    <property type="evidence" value="ECO:0007669"/>
    <property type="project" value="TreeGrafter"/>
</dbReference>
<comment type="cofactor">
    <cofactor evidence="4">
        <name>Mn(2+)</name>
        <dbReference type="ChEBI" id="CHEBI:29035"/>
    </cofactor>
    <text evidence="4">Binds 2 manganese ions per subunit.</text>
</comment>
<dbReference type="GO" id="GO:0046872">
    <property type="term" value="F:metal ion binding"/>
    <property type="evidence" value="ECO:0007669"/>
    <property type="project" value="UniProtKB-KW"/>
</dbReference>
<dbReference type="SUPFAM" id="SSF52768">
    <property type="entry name" value="Arginase/deacetylase"/>
    <property type="match status" value="1"/>
</dbReference>
<evidence type="ECO:0000256" key="4">
    <source>
        <dbReference type="PIRSR" id="PIRSR036979-1"/>
    </source>
</evidence>
<name>A0A433RX84_9BACL</name>
<dbReference type="NCBIfam" id="TIGR01230">
    <property type="entry name" value="agmatinase"/>
    <property type="match status" value="1"/>
</dbReference>